<evidence type="ECO:0000313" key="2">
    <source>
        <dbReference type="Proteomes" id="UP000272412"/>
    </source>
</evidence>
<dbReference type="OrthoDB" id="2973524at2"/>
<accession>A0A3N4MMS6</accession>
<name>A0A3N4MMS6_9NEIS</name>
<evidence type="ECO:0000313" key="1">
    <source>
        <dbReference type="EMBL" id="RPD85082.1"/>
    </source>
</evidence>
<gene>
    <name evidence="1" type="ORF">EGK74_09885</name>
</gene>
<protein>
    <submittedName>
        <fullName evidence="1">Uncharacterized protein</fullName>
    </submittedName>
</protein>
<comment type="caution">
    <text evidence="1">The sequence shown here is derived from an EMBL/GenBank/DDBJ whole genome shotgun (WGS) entry which is preliminary data.</text>
</comment>
<proteinExistence type="predicted"/>
<sequence length="69" mass="7960">MKKRLPDCSGNRLDGTAGILQRSQDDSSGFEFAQDMLQGDVTYAINFDRIQFHPEKGYLIFKYLRCHES</sequence>
<organism evidence="1 2">
    <name type="scientific">Neisseria weixii</name>
    <dbReference type="NCBI Taxonomy" id="1853276"/>
    <lineage>
        <taxon>Bacteria</taxon>
        <taxon>Pseudomonadati</taxon>
        <taxon>Pseudomonadota</taxon>
        <taxon>Betaproteobacteria</taxon>
        <taxon>Neisseriales</taxon>
        <taxon>Neisseriaceae</taxon>
        <taxon>Neisseria</taxon>
    </lineage>
</organism>
<dbReference type="EMBL" id="RPFL01000028">
    <property type="protein sequence ID" value="RPD85082.1"/>
    <property type="molecule type" value="Genomic_DNA"/>
</dbReference>
<dbReference type="Proteomes" id="UP000272412">
    <property type="component" value="Unassembled WGS sequence"/>
</dbReference>
<keyword evidence="2" id="KW-1185">Reference proteome</keyword>
<dbReference type="AlphaFoldDB" id="A0A3N4MMS6"/>
<reference evidence="1 2" key="1">
    <citation type="submission" date="2018-11" db="EMBL/GenBank/DDBJ databases">
        <title>Neisseria weixii sp. nov. isolated from the rectal contents of plateau pika (Ochotona cruzoniae).</title>
        <authorList>
            <person name="Zhang G."/>
        </authorList>
    </citation>
    <scope>NUCLEOTIDE SEQUENCE [LARGE SCALE GENOMIC DNA]</scope>
    <source>
        <strain evidence="1 2">10009</strain>
    </source>
</reference>